<feature type="signal peptide" evidence="5">
    <location>
        <begin position="1"/>
        <end position="29"/>
    </location>
</feature>
<evidence type="ECO:0000259" key="6">
    <source>
        <dbReference type="Pfam" id="PF00419"/>
    </source>
</evidence>
<proteinExistence type="inferred from homology"/>
<name>A0A2K3TUJ3_ECOLX</name>
<protein>
    <submittedName>
        <fullName evidence="7">Fimbrial protein</fullName>
    </submittedName>
</protein>
<dbReference type="Pfam" id="PF00419">
    <property type="entry name" value="Fimbrial"/>
    <property type="match status" value="1"/>
</dbReference>
<dbReference type="InterPro" id="IPR000259">
    <property type="entry name" value="Adhesion_dom_fimbrial"/>
</dbReference>
<dbReference type="InterPro" id="IPR050263">
    <property type="entry name" value="Bact_Fimbrial_Adh_Pro"/>
</dbReference>
<comment type="subcellular location">
    <subcellularLocation>
        <location evidence="1">Fimbrium</location>
    </subcellularLocation>
</comment>
<evidence type="ECO:0000256" key="3">
    <source>
        <dbReference type="ARBA" id="ARBA00022729"/>
    </source>
</evidence>
<dbReference type="GO" id="GO:0043709">
    <property type="term" value="P:cell adhesion involved in single-species biofilm formation"/>
    <property type="evidence" value="ECO:0007669"/>
    <property type="project" value="TreeGrafter"/>
</dbReference>
<sequence>MNTQLFSRFKRWCLTLLVLLPFYSGCLHSADTIIVGDKSYSGSTNNNAGPQGDGNATATFSTGANQIVIPTSAGLQSSNLRLQLGSMDSASSGNGLIYCGAGGMGTPLTLESHFVDAQVSADGHKLFKTNVQGLYFRMHMYRVSSFKTTSSSDIYIGDTPQQTLTLIPDSSVCVANQGKYTAIGGLVSKIDIEFYNDGTFNPNTTGSIALLSNKGYHYSVTNAAPGGALTSHSIYQTFNMGNVTLSSPTCTSAVVSGNTVQGDTVSLGEYNPKDIIDGVDGIPFGIALKNCYRVTNIEVKMTTGAPAMSAALLGNSLTAEANAANGVGVEIKGKSNSHYAEVVLHPNDTHSVYKAYVDTADTSNGIIGSGTSGTAANQTLNFVATLKQDNNQQIRGGDFKATAVFSITYP</sequence>
<dbReference type="GO" id="GO:0009289">
    <property type="term" value="C:pilus"/>
    <property type="evidence" value="ECO:0007669"/>
    <property type="project" value="UniProtKB-SubCell"/>
</dbReference>
<comment type="similarity">
    <text evidence="2">Belongs to the fimbrial protein family.</text>
</comment>
<evidence type="ECO:0000256" key="5">
    <source>
        <dbReference type="SAM" id="SignalP"/>
    </source>
</evidence>
<dbReference type="AlphaFoldDB" id="A0A2K3TUJ3"/>
<reference evidence="7 8" key="1">
    <citation type="submission" date="2018-01" db="EMBL/GenBank/DDBJ databases">
        <title>Draft Genomic Sequencing Of Potential Extraintestinal Pathogenic Escherichia coli B8S18 Isolated From Retail Chicken Skin.</title>
        <authorList>
            <person name="Xu A."/>
            <person name="Tilman S."/>
            <person name="Wisser-Parker K."/>
            <person name="Sheen S."/>
            <person name="Sommers C."/>
        </authorList>
    </citation>
    <scope>NUCLEOTIDE SEQUENCE [LARGE SCALE GENOMIC DNA]</scope>
    <source>
        <strain evidence="7 8">B8S18Com</strain>
    </source>
</reference>
<dbReference type="Proteomes" id="UP000236598">
    <property type="component" value="Unassembled WGS sequence"/>
</dbReference>
<dbReference type="InterPro" id="IPR008966">
    <property type="entry name" value="Adhesion_dom_sf"/>
</dbReference>
<evidence type="ECO:0000313" key="7">
    <source>
        <dbReference type="EMBL" id="PNY67943.1"/>
    </source>
</evidence>
<accession>A0A2K3TUJ3</accession>
<evidence type="ECO:0000256" key="2">
    <source>
        <dbReference type="ARBA" id="ARBA00006671"/>
    </source>
</evidence>
<dbReference type="EMBL" id="PPHQ01000007">
    <property type="protein sequence ID" value="PNY67943.1"/>
    <property type="molecule type" value="Genomic_DNA"/>
</dbReference>
<dbReference type="Gene3D" id="2.60.40.1090">
    <property type="entry name" value="Fimbrial-type adhesion domain"/>
    <property type="match status" value="1"/>
</dbReference>
<evidence type="ECO:0000256" key="4">
    <source>
        <dbReference type="ARBA" id="ARBA00023263"/>
    </source>
</evidence>
<dbReference type="PANTHER" id="PTHR33420:SF12">
    <property type="entry name" value="FIMBRIN-LIKE PROTEIN FIMI-RELATED"/>
    <property type="match status" value="1"/>
</dbReference>
<dbReference type="RefSeq" id="WP_050486582.1">
    <property type="nucleotide sequence ID" value="NZ_CAXUAK010000001.1"/>
</dbReference>
<dbReference type="InterPro" id="IPR036937">
    <property type="entry name" value="Adhesion_dom_fimbrial_sf"/>
</dbReference>
<feature type="domain" description="Fimbrial-type adhesion" evidence="6">
    <location>
        <begin position="246"/>
        <end position="409"/>
    </location>
</feature>
<gene>
    <name evidence="7" type="ORF">C2M16_10620</name>
</gene>
<evidence type="ECO:0000256" key="1">
    <source>
        <dbReference type="ARBA" id="ARBA00004561"/>
    </source>
</evidence>
<evidence type="ECO:0000313" key="8">
    <source>
        <dbReference type="Proteomes" id="UP000236598"/>
    </source>
</evidence>
<comment type="caution">
    <text evidence="7">The sequence shown here is derived from an EMBL/GenBank/DDBJ whole genome shotgun (WGS) entry which is preliminary data.</text>
</comment>
<feature type="chain" id="PRO_5014317896" evidence="5">
    <location>
        <begin position="30"/>
        <end position="410"/>
    </location>
</feature>
<keyword evidence="3 5" id="KW-0732">Signal</keyword>
<dbReference type="SUPFAM" id="SSF49401">
    <property type="entry name" value="Bacterial adhesins"/>
    <property type="match status" value="1"/>
</dbReference>
<dbReference type="PANTHER" id="PTHR33420">
    <property type="entry name" value="FIMBRIAL SUBUNIT ELFA-RELATED"/>
    <property type="match status" value="1"/>
</dbReference>
<keyword evidence="4" id="KW-0281">Fimbrium</keyword>
<organism evidence="7 8">
    <name type="scientific">Escherichia coli</name>
    <dbReference type="NCBI Taxonomy" id="562"/>
    <lineage>
        <taxon>Bacteria</taxon>
        <taxon>Pseudomonadati</taxon>
        <taxon>Pseudomonadota</taxon>
        <taxon>Gammaproteobacteria</taxon>
        <taxon>Enterobacterales</taxon>
        <taxon>Enterobacteriaceae</taxon>
        <taxon>Escherichia</taxon>
    </lineage>
</organism>